<keyword evidence="2" id="KW-1185">Reference proteome</keyword>
<evidence type="ECO:0000313" key="2">
    <source>
        <dbReference type="Proteomes" id="UP000887229"/>
    </source>
</evidence>
<reference evidence="1" key="1">
    <citation type="journal article" date="2021" name="IMA Fungus">
        <title>Genomic characterization of three marine fungi, including Emericellopsis atlantica sp. nov. with signatures of a generalist lifestyle and marine biomass degradation.</title>
        <authorList>
            <person name="Hagestad O.C."/>
            <person name="Hou L."/>
            <person name="Andersen J.H."/>
            <person name="Hansen E.H."/>
            <person name="Altermark B."/>
            <person name="Li C."/>
            <person name="Kuhnert E."/>
            <person name="Cox R.J."/>
            <person name="Crous P.W."/>
            <person name="Spatafora J.W."/>
            <person name="Lail K."/>
            <person name="Amirebrahimi M."/>
            <person name="Lipzen A."/>
            <person name="Pangilinan J."/>
            <person name="Andreopoulos W."/>
            <person name="Hayes R.D."/>
            <person name="Ng V."/>
            <person name="Grigoriev I.V."/>
            <person name="Jackson S.A."/>
            <person name="Sutton T.D.S."/>
            <person name="Dobson A.D.W."/>
            <person name="Rama T."/>
        </authorList>
    </citation>
    <scope>NUCLEOTIDE SEQUENCE</scope>
    <source>
        <strain evidence="1">TS7</strain>
    </source>
</reference>
<name>A0A9P7ZML6_9HYPO</name>
<comment type="caution">
    <text evidence="1">The sequence shown here is derived from an EMBL/GenBank/DDBJ whole genome shotgun (WGS) entry which is preliminary data.</text>
</comment>
<gene>
    <name evidence="1" type="ORF">F5Z01DRAFT_58161</name>
</gene>
<evidence type="ECO:0000313" key="1">
    <source>
        <dbReference type="EMBL" id="KAG9254899.1"/>
    </source>
</evidence>
<dbReference type="GeneID" id="70291627"/>
<dbReference type="Proteomes" id="UP000887229">
    <property type="component" value="Unassembled WGS sequence"/>
</dbReference>
<sequence>MPSIGSRRFQSCEHLLGFHVLLIPIVSPSSGRHHTYHSNPVSLGPAISQSAWETYTSSSIPRRVSRTVDRVWKASTASCPYQGLTQGQVPAPKGAGLAASSLAGKRGGGGILATATRSRRHPQRRSRRPVCATIGSSTRLFHLFCADAGNLIYDGHLFLSMAL</sequence>
<dbReference type="AlphaFoldDB" id="A0A9P7ZML6"/>
<dbReference type="EMBL" id="MU251252">
    <property type="protein sequence ID" value="KAG9254899.1"/>
    <property type="molecule type" value="Genomic_DNA"/>
</dbReference>
<organism evidence="1 2">
    <name type="scientific">Emericellopsis atlantica</name>
    <dbReference type="NCBI Taxonomy" id="2614577"/>
    <lineage>
        <taxon>Eukaryota</taxon>
        <taxon>Fungi</taxon>
        <taxon>Dikarya</taxon>
        <taxon>Ascomycota</taxon>
        <taxon>Pezizomycotina</taxon>
        <taxon>Sordariomycetes</taxon>
        <taxon>Hypocreomycetidae</taxon>
        <taxon>Hypocreales</taxon>
        <taxon>Bionectriaceae</taxon>
        <taxon>Emericellopsis</taxon>
    </lineage>
</organism>
<dbReference type="RefSeq" id="XP_046118823.1">
    <property type="nucleotide sequence ID" value="XM_046260724.1"/>
</dbReference>
<accession>A0A9P7ZML6</accession>
<proteinExistence type="predicted"/>
<protein>
    <submittedName>
        <fullName evidence="1">Uncharacterized protein</fullName>
    </submittedName>
</protein>